<reference evidence="1" key="1">
    <citation type="submission" date="2024-08" db="EMBL/GenBank/DDBJ databases">
        <authorList>
            <person name="Yu S.T."/>
        </authorList>
    </citation>
    <scope>NUCLEOTIDE SEQUENCE</scope>
    <source>
        <strain evidence="1">R33</strain>
    </source>
</reference>
<accession>A0AB39Y664</accession>
<proteinExistence type="predicted"/>
<protein>
    <recommendedName>
        <fullName evidence="2">DUF1795 domain-containing protein</fullName>
    </recommendedName>
</protein>
<dbReference type="RefSeq" id="WP_369778530.1">
    <property type="nucleotide sequence ID" value="NZ_CP165727.1"/>
</dbReference>
<evidence type="ECO:0000313" key="1">
    <source>
        <dbReference type="EMBL" id="XDV65614.1"/>
    </source>
</evidence>
<dbReference type="AlphaFoldDB" id="A0AB39Y664"/>
<gene>
    <name evidence="1" type="ORF">AB5J51_23045</name>
</gene>
<name>A0AB39Y664_9ACTN</name>
<organism evidence="1">
    <name type="scientific">Streptomyces sp. R33</name>
    <dbReference type="NCBI Taxonomy" id="3238629"/>
    <lineage>
        <taxon>Bacteria</taxon>
        <taxon>Bacillati</taxon>
        <taxon>Actinomycetota</taxon>
        <taxon>Actinomycetes</taxon>
        <taxon>Kitasatosporales</taxon>
        <taxon>Streptomycetaceae</taxon>
        <taxon>Streptomyces</taxon>
    </lineage>
</organism>
<dbReference type="EMBL" id="CP165727">
    <property type="protein sequence ID" value="XDV65614.1"/>
    <property type="molecule type" value="Genomic_DNA"/>
</dbReference>
<evidence type="ECO:0008006" key="2">
    <source>
        <dbReference type="Google" id="ProtNLM"/>
    </source>
</evidence>
<sequence length="165" mass="17600">MPTTLPVPIEFGLPDGWRAAPPDEVGAQGVAFIALHPQPDAGFTANITVDGDFRPDGATLADMADESVERLRRAAESVTVTSRRELGSEAAPCLAQRVALSAVAGGVRRDLVQSHVYLAVLDLENPHRRAVIRLVLTSTAAQEDGLLDDFREFLRTVSLDTGEGA</sequence>
<dbReference type="Gene3D" id="3.40.1000.10">
    <property type="entry name" value="Mog1/PsbP, alpha/beta/alpha sandwich"/>
    <property type="match status" value="1"/>
</dbReference>